<sequence length="189" mass="21085">MAFGAPSFLDRSTPAHPPLGSNGFRLIDCAAAIMIVEAQPLTVDYAALSYVWSASTDVQVELKGLDIAKAIHSRMLLLFTQKGLVWECAGMTAHENVRVLPPLSHLPDSTRSGSWAYPGHFERINAQLRCFSGGDDDRHNFAHDETRELHRIRRDFVQYSSRDLTYGTDSLLAFQGIMQMYSSRRPGCP</sequence>
<dbReference type="InParanoid" id="A0A136JGM5"/>
<dbReference type="EMBL" id="KQ964246">
    <property type="protein sequence ID" value="KXJ96258.1"/>
    <property type="molecule type" value="Genomic_DNA"/>
</dbReference>
<dbReference type="PANTHER" id="PTHR33112:SF16">
    <property type="entry name" value="HETEROKARYON INCOMPATIBILITY DOMAIN-CONTAINING PROTEIN"/>
    <property type="match status" value="1"/>
</dbReference>
<protein>
    <recommendedName>
        <fullName evidence="3">Heterokaryon incompatibility domain-containing protein</fullName>
    </recommendedName>
</protein>
<gene>
    <name evidence="1" type="ORF">Micbo1qcDRAFT_201571</name>
</gene>
<reference evidence="2" key="1">
    <citation type="submission" date="2016-02" db="EMBL/GenBank/DDBJ databases">
        <title>Draft genome sequence of Microdochium bolleyi, a fungal endophyte of beachgrass.</title>
        <authorList>
            <consortium name="DOE Joint Genome Institute"/>
            <person name="David A.S."/>
            <person name="May G."/>
            <person name="Haridas S."/>
            <person name="Lim J."/>
            <person name="Wang M."/>
            <person name="Labutti K."/>
            <person name="Lipzen A."/>
            <person name="Barry K."/>
            <person name="Grigoriev I.V."/>
        </authorList>
    </citation>
    <scope>NUCLEOTIDE SEQUENCE [LARGE SCALE GENOMIC DNA]</scope>
    <source>
        <strain evidence="2">J235TASD1</strain>
    </source>
</reference>
<dbReference type="AlphaFoldDB" id="A0A136JGM5"/>
<proteinExistence type="predicted"/>
<dbReference type="OrthoDB" id="4775103at2759"/>
<dbReference type="STRING" id="196109.A0A136JGM5"/>
<name>A0A136JGM5_9PEZI</name>
<accession>A0A136JGM5</accession>
<evidence type="ECO:0008006" key="3">
    <source>
        <dbReference type="Google" id="ProtNLM"/>
    </source>
</evidence>
<evidence type="ECO:0000313" key="1">
    <source>
        <dbReference type="EMBL" id="KXJ96258.1"/>
    </source>
</evidence>
<organism evidence="1 2">
    <name type="scientific">Microdochium bolleyi</name>
    <dbReference type="NCBI Taxonomy" id="196109"/>
    <lineage>
        <taxon>Eukaryota</taxon>
        <taxon>Fungi</taxon>
        <taxon>Dikarya</taxon>
        <taxon>Ascomycota</taxon>
        <taxon>Pezizomycotina</taxon>
        <taxon>Sordariomycetes</taxon>
        <taxon>Xylariomycetidae</taxon>
        <taxon>Xylariales</taxon>
        <taxon>Microdochiaceae</taxon>
        <taxon>Microdochium</taxon>
    </lineage>
</organism>
<dbReference type="Proteomes" id="UP000070501">
    <property type="component" value="Unassembled WGS sequence"/>
</dbReference>
<dbReference type="PANTHER" id="PTHR33112">
    <property type="entry name" value="DOMAIN PROTEIN, PUTATIVE-RELATED"/>
    <property type="match status" value="1"/>
</dbReference>
<keyword evidence="2" id="KW-1185">Reference proteome</keyword>
<evidence type="ECO:0000313" key="2">
    <source>
        <dbReference type="Proteomes" id="UP000070501"/>
    </source>
</evidence>